<evidence type="ECO:0000313" key="6">
    <source>
        <dbReference type="Proteomes" id="UP000434957"/>
    </source>
</evidence>
<dbReference type="EMBL" id="QXFU01000104">
    <property type="protein sequence ID" value="KAE9044160.1"/>
    <property type="molecule type" value="Genomic_DNA"/>
</dbReference>
<dbReference type="AlphaFoldDB" id="A0A6A3P5T3"/>
<protein>
    <submittedName>
        <fullName evidence="3">Uncharacterized protein</fullName>
    </submittedName>
</protein>
<feature type="transmembrane region" description="Helical" evidence="1">
    <location>
        <begin position="164"/>
        <end position="185"/>
    </location>
</feature>
<organism evidence="3 5">
    <name type="scientific">Phytophthora rubi</name>
    <dbReference type="NCBI Taxonomy" id="129364"/>
    <lineage>
        <taxon>Eukaryota</taxon>
        <taxon>Sar</taxon>
        <taxon>Stramenopiles</taxon>
        <taxon>Oomycota</taxon>
        <taxon>Peronosporomycetes</taxon>
        <taxon>Peronosporales</taxon>
        <taxon>Peronosporaceae</taxon>
        <taxon>Phytophthora</taxon>
    </lineage>
</organism>
<dbReference type="EMBL" id="QXFT01000087">
    <property type="protein sequence ID" value="KAE9355720.1"/>
    <property type="molecule type" value="Genomic_DNA"/>
</dbReference>
<evidence type="ECO:0000313" key="2">
    <source>
        <dbReference type="EMBL" id="KAE9044160.1"/>
    </source>
</evidence>
<dbReference type="OrthoDB" id="69577at2759"/>
<feature type="transmembrane region" description="Helical" evidence="1">
    <location>
        <begin position="192"/>
        <end position="209"/>
    </location>
</feature>
<feature type="transmembrane region" description="Helical" evidence="1">
    <location>
        <begin position="264"/>
        <end position="286"/>
    </location>
</feature>
<feature type="transmembrane region" description="Helical" evidence="1">
    <location>
        <begin position="100"/>
        <end position="118"/>
    </location>
</feature>
<dbReference type="EMBL" id="QXFV01000065">
    <property type="protein sequence ID" value="KAE9050866.1"/>
    <property type="molecule type" value="Genomic_DNA"/>
</dbReference>
<dbReference type="InterPro" id="IPR007136">
    <property type="entry name" value="DUF347"/>
</dbReference>
<name>A0A6A3P5T3_9STRA</name>
<evidence type="ECO:0000313" key="7">
    <source>
        <dbReference type="Proteomes" id="UP000435112"/>
    </source>
</evidence>
<dbReference type="Pfam" id="PF03988">
    <property type="entry name" value="DUF347"/>
    <property type="match status" value="4"/>
</dbReference>
<feature type="transmembrane region" description="Helical" evidence="1">
    <location>
        <begin position="138"/>
        <end position="158"/>
    </location>
</feature>
<feature type="transmembrane region" description="Helical" evidence="1">
    <location>
        <begin position="41"/>
        <end position="61"/>
    </location>
</feature>
<keyword evidence="1" id="KW-0812">Transmembrane</keyword>
<keyword evidence="1" id="KW-1133">Transmembrane helix</keyword>
<accession>A0A6A3P5T3</accession>
<evidence type="ECO:0000313" key="3">
    <source>
        <dbReference type="EMBL" id="KAE9050866.1"/>
    </source>
</evidence>
<feature type="transmembrane region" description="Helical" evidence="1">
    <location>
        <begin position="68"/>
        <end position="88"/>
    </location>
</feature>
<comment type="caution">
    <text evidence="3">The sequence shown here is derived from an EMBL/GenBank/DDBJ whole genome shotgun (WGS) entry which is preliminary data.</text>
</comment>
<dbReference type="Proteomes" id="UP000434957">
    <property type="component" value="Unassembled WGS sequence"/>
</dbReference>
<dbReference type="Proteomes" id="UP000435112">
    <property type="component" value="Unassembled WGS sequence"/>
</dbReference>
<reference evidence="5 7" key="1">
    <citation type="submission" date="2018-09" db="EMBL/GenBank/DDBJ databases">
        <title>Genomic investigation of the strawberry pathogen Phytophthora fragariae indicates pathogenicity is determined by transcriptional variation in three key races.</title>
        <authorList>
            <person name="Adams T.M."/>
            <person name="Armitage A.D."/>
            <person name="Sobczyk M.K."/>
            <person name="Bates H.J."/>
            <person name="Dunwell J.M."/>
            <person name="Nellist C.F."/>
            <person name="Harrison R.J."/>
        </authorList>
    </citation>
    <scope>NUCLEOTIDE SEQUENCE [LARGE SCALE GENOMIC DNA]</scope>
    <source>
        <strain evidence="3 5">SCRP249</strain>
        <strain evidence="2 7">SCRP324</strain>
        <strain evidence="4 6">SCRP333</strain>
    </source>
</reference>
<evidence type="ECO:0000256" key="1">
    <source>
        <dbReference type="SAM" id="Phobius"/>
    </source>
</evidence>
<sequence>MGFFDEQVGVKVPQVTIYFWIIKVLATTVGETFADFLNSNIGLGLGGTSGVMLAILLVSLAGQMKLDYYFAPLYWFVIVAISTVGTLLSDNLTDNLNVPLAVTTPIFLALLAIVFFSWYHIEKNLSIHSIFTRRREAWYWLAVLVTFALGTSAGDLIAEQLDVGYGNSLVLFAGCIAIVGLLWYFKAINGVLGFWAVYVLTRPLGASLGDLMSQNPADSVGSGSGSGFSSGSSSLSTSASASASMSGSASAETLPSGWKAGLNLGTTVTSMIFLGLIAVLVIFLTVTKKDTLKVEPVHADLEKGEHAEATSTTSVNHEFAMLADNARH</sequence>
<proteinExistence type="predicted"/>
<evidence type="ECO:0000313" key="5">
    <source>
        <dbReference type="Proteomes" id="UP000429607"/>
    </source>
</evidence>
<evidence type="ECO:0000313" key="4">
    <source>
        <dbReference type="EMBL" id="KAE9355720.1"/>
    </source>
</evidence>
<keyword evidence="1" id="KW-0472">Membrane</keyword>
<gene>
    <name evidence="3" type="ORF">PR001_g1992</name>
    <name evidence="2" type="ORF">PR002_g2953</name>
    <name evidence="4" type="ORF">PR003_g2698</name>
</gene>
<dbReference type="Proteomes" id="UP000429607">
    <property type="component" value="Unassembled WGS sequence"/>
</dbReference>
<keyword evidence="6" id="KW-1185">Reference proteome</keyword>